<dbReference type="GO" id="GO:0015074">
    <property type="term" value="P:DNA integration"/>
    <property type="evidence" value="ECO:0007669"/>
    <property type="project" value="InterPro"/>
</dbReference>
<evidence type="ECO:0000256" key="1">
    <source>
        <dbReference type="ARBA" id="ARBA00009277"/>
    </source>
</evidence>
<evidence type="ECO:0000256" key="2">
    <source>
        <dbReference type="ARBA" id="ARBA00022578"/>
    </source>
</evidence>
<dbReference type="GO" id="GO:0006310">
    <property type="term" value="P:DNA recombination"/>
    <property type="evidence" value="ECO:0007669"/>
    <property type="project" value="UniProtKB-KW"/>
</dbReference>
<accession>A0A2N9M716</accession>
<evidence type="ECO:0000256" key="3">
    <source>
        <dbReference type="ARBA" id="ARBA00023125"/>
    </source>
</evidence>
<sequence>MLRRRDVDEVVELKRQGLSIRAISRLTGYHRTTITRYLQAPTARPVYGPRVSAQSKLEPFKVYLKERLQAGVWNGAVLLRELRDRNYSGGYTILTDWLRPQRKQAESLAVQRFETPPGKQAQVDWGHLGAVSDGDGERKLWGFTMTLGYSRRLMAEAATDQKLGTLLRMHETAFYDWGAVPDEILYDRMKTVWTGTDERGEIVWNAIFLDFARYWGFTPRLCRPYRAQTKGKVESGVKYLRRNFVCGLQGREPAGLIDLNGQLRWWLAEVANQRVHGTTHEQVMARWEADRAAMHPVNGRPPYPYMDDEQRKVARDAYVSWNGSRYSVPWRYAGKEVWVRDHGPSVEIRYSSERIAVHAPATKRHQVVTLRHHHVGIPTHSRQSVKTLIHIAQSAPVVEHRPLAAYEAVACGGAL</sequence>
<feature type="domain" description="HTH IS21-type" evidence="5">
    <location>
        <begin position="5"/>
        <end position="68"/>
    </location>
</feature>
<dbReference type="AlphaFoldDB" id="A0A2N9M716"/>
<dbReference type="InterPro" id="IPR012337">
    <property type="entry name" value="RNaseH-like_sf"/>
</dbReference>
<keyword evidence="4" id="KW-0233">DNA recombination</keyword>
<evidence type="ECO:0000259" key="6">
    <source>
        <dbReference type="PROSITE" id="PS50994"/>
    </source>
</evidence>
<evidence type="ECO:0000313" key="8">
    <source>
        <dbReference type="Proteomes" id="UP000239735"/>
    </source>
</evidence>
<dbReference type="PANTHER" id="PTHR35004:SF6">
    <property type="entry name" value="TRANSPOSASE"/>
    <property type="match status" value="1"/>
</dbReference>
<dbReference type="GO" id="GO:0003677">
    <property type="term" value="F:DNA binding"/>
    <property type="evidence" value="ECO:0007669"/>
    <property type="project" value="UniProtKB-KW"/>
</dbReference>
<dbReference type="EMBL" id="OKRB01000146">
    <property type="protein sequence ID" value="SPE31207.1"/>
    <property type="molecule type" value="Genomic_DNA"/>
</dbReference>
<dbReference type="InterPro" id="IPR036397">
    <property type="entry name" value="RNaseH_sf"/>
</dbReference>
<evidence type="ECO:0000313" key="7">
    <source>
        <dbReference type="EMBL" id="SPE31207.1"/>
    </source>
</evidence>
<proteinExistence type="inferred from homology"/>
<keyword evidence="2" id="KW-0815">Transposition</keyword>
<feature type="domain" description="Integrase catalytic" evidence="6">
    <location>
        <begin position="112"/>
        <end position="310"/>
    </location>
</feature>
<comment type="similarity">
    <text evidence="1">Belongs to the transposase IS21/IS408/IS1162 family.</text>
</comment>
<dbReference type="SUPFAM" id="SSF53098">
    <property type="entry name" value="Ribonuclease H-like"/>
    <property type="match status" value="1"/>
</dbReference>
<organism evidence="7 8">
    <name type="scientific">Candidatus Sulfuritelmatomonas gaucii</name>
    <dbReference type="NCBI Taxonomy" id="2043161"/>
    <lineage>
        <taxon>Bacteria</taxon>
        <taxon>Pseudomonadati</taxon>
        <taxon>Acidobacteriota</taxon>
        <taxon>Terriglobia</taxon>
        <taxon>Terriglobales</taxon>
        <taxon>Acidobacteriaceae</taxon>
        <taxon>Candidatus Sulfuritelmatomonas</taxon>
    </lineage>
</organism>
<evidence type="ECO:0000259" key="5">
    <source>
        <dbReference type="PROSITE" id="PS50531"/>
    </source>
</evidence>
<dbReference type="InterPro" id="IPR001584">
    <property type="entry name" value="Integrase_cat-core"/>
</dbReference>
<dbReference type="PROSITE" id="PS50531">
    <property type="entry name" value="HTH_IS21"/>
    <property type="match status" value="1"/>
</dbReference>
<dbReference type="InterPro" id="IPR017894">
    <property type="entry name" value="HTH_IS21_transposase_type"/>
</dbReference>
<dbReference type="Pfam" id="PF22483">
    <property type="entry name" value="Mu-transpos_C_2"/>
    <property type="match status" value="1"/>
</dbReference>
<dbReference type="Gene3D" id="3.30.420.10">
    <property type="entry name" value="Ribonuclease H-like superfamily/Ribonuclease H"/>
    <property type="match status" value="1"/>
</dbReference>
<dbReference type="Pfam" id="PF00665">
    <property type="entry name" value="rve"/>
    <property type="match status" value="1"/>
</dbReference>
<dbReference type="PROSITE" id="PS50994">
    <property type="entry name" value="INTEGRASE"/>
    <property type="match status" value="1"/>
</dbReference>
<dbReference type="Proteomes" id="UP000239735">
    <property type="component" value="Unassembled WGS sequence"/>
</dbReference>
<name>A0A2N9M716_9BACT</name>
<keyword evidence="3" id="KW-0238">DNA-binding</keyword>
<dbReference type="InterPro" id="IPR054353">
    <property type="entry name" value="IstA-like_C"/>
</dbReference>
<dbReference type="NCBIfam" id="NF033546">
    <property type="entry name" value="transpos_IS21"/>
    <property type="match status" value="1"/>
</dbReference>
<dbReference type="PANTHER" id="PTHR35004">
    <property type="entry name" value="TRANSPOSASE RV3428C-RELATED"/>
    <property type="match status" value="1"/>
</dbReference>
<reference evidence="8" key="1">
    <citation type="submission" date="2018-02" db="EMBL/GenBank/DDBJ databases">
        <authorList>
            <person name="Hausmann B."/>
        </authorList>
    </citation>
    <scope>NUCLEOTIDE SEQUENCE [LARGE SCALE GENOMIC DNA]</scope>
    <source>
        <strain evidence="8">Peat soil MAG SbA5</strain>
    </source>
</reference>
<gene>
    <name evidence="7" type="ORF">SBA5_840004</name>
</gene>
<protein>
    <submittedName>
        <fullName evidence="7">Integrase catalytic region</fullName>
    </submittedName>
</protein>
<dbReference type="GO" id="GO:0032196">
    <property type="term" value="P:transposition"/>
    <property type="evidence" value="ECO:0007669"/>
    <property type="project" value="UniProtKB-KW"/>
</dbReference>
<evidence type="ECO:0000256" key="4">
    <source>
        <dbReference type="ARBA" id="ARBA00023172"/>
    </source>
</evidence>